<keyword evidence="2" id="KW-0472">Membrane</keyword>
<evidence type="ECO:0000313" key="4">
    <source>
        <dbReference type="Proteomes" id="UP000460221"/>
    </source>
</evidence>
<dbReference type="RefSeq" id="WP_154771348.1">
    <property type="nucleotide sequence ID" value="NZ_WLYK01000018.1"/>
</dbReference>
<feature type="compositionally biased region" description="Polar residues" evidence="1">
    <location>
        <begin position="39"/>
        <end position="52"/>
    </location>
</feature>
<gene>
    <name evidence="3" type="ORF">GIS00_25910</name>
</gene>
<feature type="compositionally biased region" description="Basic and acidic residues" evidence="1">
    <location>
        <begin position="64"/>
        <end position="81"/>
    </location>
</feature>
<dbReference type="Proteomes" id="UP000460221">
    <property type="component" value="Unassembled WGS sequence"/>
</dbReference>
<feature type="transmembrane region" description="Helical" evidence="2">
    <location>
        <begin position="153"/>
        <end position="173"/>
    </location>
</feature>
<protein>
    <submittedName>
        <fullName evidence="3">Uncharacterized protein</fullName>
    </submittedName>
</protein>
<sequence length="186" mass="20595">MTSPNRDPLDGASNAEVDARFAEIIAAWGPPQELRSFRDSQVNSQVADSRTVTPDELDAAAAEAARDRREEQVSDRERRRELRRMERAAELEAFQAEQARHQAELDADTEHYDPPEPPPIPRPKRRTVLSALLMTLGIVIMVWPGLLSVAPEVVLILGLSALAGGFALMIAGLRHRRDGWDDGAEV</sequence>
<organism evidence="3 4">
    <name type="scientific">Nakamurella alba</name>
    <dbReference type="NCBI Taxonomy" id="2665158"/>
    <lineage>
        <taxon>Bacteria</taxon>
        <taxon>Bacillati</taxon>
        <taxon>Actinomycetota</taxon>
        <taxon>Actinomycetes</taxon>
        <taxon>Nakamurellales</taxon>
        <taxon>Nakamurellaceae</taxon>
        <taxon>Nakamurella</taxon>
    </lineage>
</organism>
<dbReference type="AlphaFoldDB" id="A0A7K1FTC1"/>
<dbReference type="EMBL" id="WLYK01000018">
    <property type="protein sequence ID" value="MTD17371.1"/>
    <property type="molecule type" value="Genomic_DNA"/>
</dbReference>
<keyword evidence="4" id="KW-1185">Reference proteome</keyword>
<keyword evidence="2" id="KW-0812">Transmembrane</keyword>
<evidence type="ECO:0000313" key="3">
    <source>
        <dbReference type="EMBL" id="MTD17371.1"/>
    </source>
</evidence>
<proteinExistence type="predicted"/>
<accession>A0A7K1FTC1</accession>
<evidence type="ECO:0000256" key="2">
    <source>
        <dbReference type="SAM" id="Phobius"/>
    </source>
</evidence>
<feature type="region of interest" description="Disordered" evidence="1">
    <location>
        <begin position="97"/>
        <end position="124"/>
    </location>
</feature>
<reference evidence="3 4" key="1">
    <citation type="submission" date="2019-11" db="EMBL/GenBank/DDBJ databases">
        <authorList>
            <person name="Jiang L.-Q."/>
        </authorList>
    </citation>
    <scope>NUCLEOTIDE SEQUENCE [LARGE SCALE GENOMIC DNA]</scope>
    <source>
        <strain evidence="3 4">YIM 132087</strain>
    </source>
</reference>
<keyword evidence="2" id="KW-1133">Transmembrane helix</keyword>
<feature type="region of interest" description="Disordered" evidence="1">
    <location>
        <begin position="38"/>
        <end position="81"/>
    </location>
</feature>
<evidence type="ECO:0000256" key="1">
    <source>
        <dbReference type="SAM" id="MobiDB-lite"/>
    </source>
</evidence>
<feature type="transmembrane region" description="Helical" evidence="2">
    <location>
        <begin position="128"/>
        <end position="147"/>
    </location>
</feature>
<name>A0A7K1FTC1_9ACTN</name>
<comment type="caution">
    <text evidence="3">The sequence shown here is derived from an EMBL/GenBank/DDBJ whole genome shotgun (WGS) entry which is preliminary data.</text>
</comment>
<feature type="compositionally biased region" description="Basic and acidic residues" evidence="1">
    <location>
        <begin position="98"/>
        <end position="114"/>
    </location>
</feature>